<evidence type="ECO:0000256" key="1">
    <source>
        <dbReference type="ARBA" id="ARBA00038228"/>
    </source>
</evidence>
<name>A0A8K0EW19_BRALA</name>
<dbReference type="Proteomes" id="UP000838412">
    <property type="component" value="Chromosome 6"/>
</dbReference>
<protein>
    <recommendedName>
        <fullName evidence="2">Protein THEM6</fullName>
    </recommendedName>
</protein>
<keyword evidence="5" id="KW-1185">Reference proteome</keyword>
<evidence type="ECO:0000313" key="4">
    <source>
        <dbReference type="EMBL" id="CAH1268202.1"/>
    </source>
</evidence>
<dbReference type="EMBL" id="OV696691">
    <property type="protein sequence ID" value="CAH1268202.1"/>
    <property type="molecule type" value="Genomic_DNA"/>
</dbReference>
<dbReference type="InterPro" id="IPR029069">
    <property type="entry name" value="HotDog_dom_sf"/>
</dbReference>
<dbReference type="OrthoDB" id="265761at2759"/>
<comment type="similarity">
    <text evidence="1">Belongs to the THEM6 family.</text>
</comment>
<keyword evidence="3" id="KW-0472">Membrane</keyword>
<dbReference type="PANTHER" id="PTHR12475:SF4">
    <property type="entry name" value="PROTEIN THEM6"/>
    <property type="match status" value="1"/>
</dbReference>
<feature type="transmembrane region" description="Helical" evidence="3">
    <location>
        <begin position="6"/>
        <end position="32"/>
    </location>
</feature>
<sequence>MATVWLLVALLAPFAFFDVWYFLNGFITWMVARLQKTIRKKGVLEDVVTYGLVTTTDLGFGFHKNNARFSRKCDFARFQLSESTGIWDSLAKLGGVTTVGASTIRFRRSLQFLEPFRVLCWDDKAFYVEQRLESLRDNFICAIVYCKQTMIRTSPSKVVETMCGEPMASPEFPSEITTWIEMNNISSENLRKCL</sequence>
<keyword evidence="3" id="KW-1133">Transmembrane helix</keyword>
<dbReference type="SUPFAM" id="SSF54637">
    <property type="entry name" value="Thioesterase/thiol ester dehydrase-isomerase"/>
    <property type="match status" value="1"/>
</dbReference>
<dbReference type="InterPro" id="IPR051490">
    <property type="entry name" value="THEM6_lcsJ_thioesterase"/>
</dbReference>
<evidence type="ECO:0000313" key="5">
    <source>
        <dbReference type="Proteomes" id="UP000838412"/>
    </source>
</evidence>
<dbReference type="Pfam" id="PF13279">
    <property type="entry name" value="4HBT_2"/>
    <property type="match status" value="1"/>
</dbReference>
<dbReference type="CDD" id="cd00586">
    <property type="entry name" value="4HBT"/>
    <property type="match status" value="1"/>
</dbReference>
<proteinExistence type="inferred from homology"/>
<keyword evidence="3" id="KW-0812">Transmembrane</keyword>
<evidence type="ECO:0000256" key="2">
    <source>
        <dbReference type="ARBA" id="ARBA00041112"/>
    </source>
</evidence>
<organism evidence="4 5">
    <name type="scientific">Branchiostoma lanceolatum</name>
    <name type="common">Common lancelet</name>
    <name type="synonym">Amphioxus lanceolatum</name>
    <dbReference type="NCBI Taxonomy" id="7740"/>
    <lineage>
        <taxon>Eukaryota</taxon>
        <taxon>Metazoa</taxon>
        <taxon>Chordata</taxon>
        <taxon>Cephalochordata</taxon>
        <taxon>Leptocardii</taxon>
        <taxon>Amphioxiformes</taxon>
        <taxon>Branchiostomatidae</taxon>
        <taxon>Branchiostoma</taxon>
    </lineage>
</organism>
<dbReference type="AlphaFoldDB" id="A0A8K0EW19"/>
<accession>A0A8K0EW19</accession>
<gene>
    <name evidence="4" type="primary">THEM6</name>
    <name evidence="4" type="ORF">BLAG_LOCUS21222</name>
</gene>
<reference evidence="4" key="1">
    <citation type="submission" date="2022-01" db="EMBL/GenBank/DDBJ databases">
        <authorList>
            <person name="Braso-Vives M."/>
        </authorList>
    </citation>
    <scope>NUCLEOTIDE SEQUENCE</scope>
</reference>
<dbReference type="PANTHER" id="PTHR12475">
    <property type="match status" value="1"/>
</dbReference>
<evidence type="ECO:0000256" key="3">
    <source>
        <dbReference type="SAM" id="Phobius"/>
    </source>
</evidence>
<dbReference type="Gene3D" id="3.10.129.10">
    <property type="entry name" value="Hotdog Thioesterase"/>
    <property type="match status" value="1"/>
</dbReference>